<reference evidence="6" key="1">
    <citation type="journal article" date="2021" name="PeerJ">
        <title>Extensive microbial diversity within the chicken gut microbiome revealed by metagenomics and culture.</title>
        <authorList>
            <person name="Gilroy R."/>
            <person name="Ravi A."/>
            <person name="Getino M."/>
            <person name="Pursley I."/>
            <person name="Horton D.L."/>
            <person name="Alikhan N.F."/>
            <person name="Baker D."/>
            <person name="Gharbi K."/>
            <person name="Hall N."/>
            <person name="Watson M."/>
            <person name="Adriaenssens E.M."/>
            <person name="Foster-Nyarko E."/>
            <person name="Jarju S."/>
            <person name="Secka A."/>
            <person name="Antonio M."/>
            <person name="Oren A."/>
            <person name="Chaudhuri R.R."/>
            <person name="La Ragione R."/>
            <person name="Hildebrand F."/>
            <person name="Pallen M.J."/>
        </authorList>
    </citation>
    <scope>NUCLEOTIDE SEQUENCE</scope>
    <source>
        <strain evidence="6">ChiBcec8-14828</strain>
    </source>
</reference>
<keyword evidence="3 4" id="KW-0326">Glycosidase</keyword>
<dbReference type="SUPFAM" id="SSF51126">
    <property type="entry name" value="Pectin lyase-like"/>
    <property type="match status" value="1"/>
</dbReference>
<evidence type="ECO:0000313" key="7">
    <source>
        <dbReference type="Proteomes" id="UP000824209"/>
    </source>
</evidence>
<gene>
    <name evidence="6" type="ORF">H9943_00205</name>
</gene>
<evidence type="ECO:0000256" key="2">
    <source>
        <dbReference type="ARBA" id="ARBA00022801"/>
    </source>
</evidence>
<dbReference type="AlphaFoldDB" id="A0A9D2M0P0"/>
<evidence type="ECO:0000259" key="5">
    <source>
        <dbReference type="Pfam" id="PF12708"/>
    </source>
</evidence>
<dbReference type="InterPro" id="IPR012334">
    <property type="entry name" value="Pectin_lyas_fold"/>
</dbReference>
<dbReference type="InterPro" id="IPR011050">
    <property type="entry name" value="Pectin_lyase_fold/virulence"/>
</dbReference>
<accession>A0A9D2M0P0</accession>
<comment type="similarity">
    <text evidence="1 4">Belongs to the glycosyl hydrolase 28 family.</text>
</comment>
<dbReference type="InterPro" id="IPR051801">
    <property type="entry name" value="GH28_Enzymes"/>
</dbReference>
<dbReference type="SMART" id="SM00710">
    <property type="entry name" value="PbH1"/>
    <property type="match status" value="5"/>
</dbReference>
<dbReference type="InterPro" id="IPR000743">
    <property type="entry name" value="Glyco_hydro_28"/>
</dbReference>
<dbReference type="InterPro" id="IPR024535">
    <property type="entry name" value="RHGA/B-epi-like_pectate_lyase"/>
</dbReference>
<reference evidence="6" key="2">
    <citation type="submission" date="2021-04" db="EMBL/GenBank/DDBJ databases">
        <authorList>
            <person name="Gilroy R."/>
        </authorList>
    </citation>
    <scope>NUCLEOTIDE SEQUENCE</scope>
    <source>
        <strain evidence="6">ChiBcec8-14828</strain>
    </source>
</reference>
<name>A0A9D2M0P0_9FIRM</name>
<evidence type="ECO:0000256" key="4">
    <source>
        <dbReference type="RuleBase" id="RU361169"/>
    </source>
</evidence>
<comment type="caution">
    <text evidence="6">The sequence shown here is derived from an EMBL/GenBank/DDBJ whole genome shotgun (WGS) entry which is preliminary data.</text>
</comment>
<proteinExistence type="inferred from homology"/>
<dbReference type="PANTHER" id="PTHR31339">
    <property type="entry name" value="PECTIN LYASE-RELATED"/>
    <property type="match status" value="1"/>
</dbReference>
<dbReference type="Proteomes" id="UP000824209">
    <property type="component" value="Unassembled WGS sequence"/>
</dbReference>
<evidence type="ECO:0000256" key="3">
    <source>
        <dbReference type="ARBA" id="ARBA00023295"/>
    </source>
</evidence>
<feature type="domain" description="Rhamnogalacturonase A/B/Epimerase-like pectate lyase" evidence="5">
    <location>
        <begin position="83"/>
        <end position="136"/>
    </location>
</feature>
<dbReference type="GO" id="GO:0004650">
    <property type="term" value="F:polygalacturonase activity"/>
    <property type="evidence" value="ECO:0007669"/>
    <property type="project" value="InterPro"/>
</dbReference>
<organism evidence="6 7">
    <name type="scientific">Candidatus Ruthenibacterium avium</name>
    <dbReference type="NCBI Taxonomy" id="2838751"/>
    <lineage>
        <taxon>Bacteria</taxon>
        <taxon>Bacillati</taxon>
        <taxon>Bacillota</taxon>
        <taxon>Clostridia</taxon>
        <taxon>Eubacteriales</taxon>
        <taxon>Oscillospiraceae</taxon>
        <taxon>Ruthenibacterium</taxon>
    </lineage>
</organism>
<evidence type="ECO:0000256" key="1">
    <source>
        <dbReference type="ARBA" id="ARBA00008834"/>
    </source>
</evidence>
<dbReference type="EMBL" id="DWYA01000002">
    <property type="protein sequence ID" value="HJB38802.1"/>
    <property type="molecule type" value="Genomic_DNA"/>
</dbReference>
<dbReference type="Pfam" id="PF12708">
    <property type="entry name" value="Pect-lyase_RHGA_epim"/>
    <property type="match status" value="1"/>
</dbReference>
<protein>
    <submittedName>
        <fullName evidence="6">Glycoside hydrolase family 28 protein</fullName>
    </submittedName>
</protein>
<sequence>MLKVTVQAIFSRAAVLEIETNTPYYADFEYEVYINHTLHMTGNKNVFSLYRLQPDAVYFIRVSARDGTQAGECHFKTKTESAFLDVTRFHAANDGKTECTACLQAAISACPAGGTVYFPKGRYLTYPLFLTSNVTIYLEKGAVLLGASERAKYPVLPGMIIGDDDREINFGTWEGNPIDCFASLITGIGIQNTAVIGEGVIDANAQESDWWENRFVRRIAWRPRTVFFNRCENVSLVGVTVQNSPSWTVHPYYCKGVDVLDLLIQNPPDVPNTDGFDPESCENVRLLGVKISVGDDCIAIKSGKYYMGSVHHQPCRNLQIRNCLLERGHGAVVVGSEISSGVYGLWVEKCLMHNTDRGLRLKTRRGRGDCSLLTDLHFRNVHMDGVKTPFVINMFYFCDPDGHSEHVRSKEKLPVDKMTPAVGSLECENIVCKNCEVAGGFFYGLPERPIERISMKDFSISFAEDAQPGQAAMMDDFDDVSHLGMLARNVRCLTLENVTIQGWRGEPIQCEGVEHFEQKNVTV</sequence>
<dbReference type="Gene3D" id="2.160.20.10">
    <property type="entry name" value="Single-stranded right-handed beta-helix, Pectin lyase-like"/>
    <property type="match status" value="1"/>
</dbReference>
<dbReference type="PANTHER" id="PTHR31339:SF9">
    <property type="entry name" value="PLASMIN AND FIBRONECTIN-BINDING PROTEIN A"/>
    <property type="match status" value="1"/>
</dbReference>
<keyword evidence="2 4" id="KW-0378">Hydrolase</keyword>
<evidence type="ECO:0000313" key="6">
    <source>
        <dbReference type="EMBL" id="HJB38802.1"/>
    </source>
</evidence>
<dbReference type="GO" id="GO:0005975">
    <property type="term" value="P:carbohydrate metabolic process"/>
    <property type="evidence" value="ECO:0007669"/>
    <property type="project" value="InterPro"/>
</dbReference>
<dbReference type="Pfam" id="PF00295">
    <property type="entry name" value="Glyco_hydro_28"/>
    <property type="match status" value="1"/>
</dbReference>
<dbReference type="InterPro" id="IPR006626">
    <property type="entry name" value="PbH1"/>
</dbReference>